<dbReference type="SUPFAM" id="SSF47798">
    <property type="entry name" value="Barrier-to-autointegration factor, BAF"/>
    <property type="match status" value="1"/>
</dbReference>
<dbReference type="GO" id="GO:0003677">
    <property type="term" value="F:DNA binding"/>
    <property type="evidence" value="ECO:0007669"/>
    <property type="project" value="InterPro"/>
</dbReference>
<dbReference type="Gene3D" id="1.10.150.40">
    <property type="entry name" value="Barrier-to-autointegration factor, BAF"/>
    <property type="match status" value="1"/>
</dbReference>
<gene>
    <name evidence="1" type="ORF">GPM918_LOCUS7004</name>
    <name evidence="2" type="ORF">SRO942_LOCUS7004</name>
</gene>
<accession>A0A813XMM2</accession>
<proteinExistence type="predicted"/>
<dbReference type="InterPro" id="IPR036617">
    <property type="entry name" value="BAF_sf"/>
</dbReference>
<organism evidence="1 3">
    <name type="scientific">Didymodactylos carnosus</name>
    <dbReference type="NCBI Taxonomy" id="1234261"/>
    <lineage>
        <taxon>Eukaryota</taxon>
        <taxon>Metazoa</taxon>
        <taxon>Spiralia</taxon>
        <taxon>Gnathifera</taxon>
        <taxon>Rotifera</taxon>
        <taxon>Eurotatoria</taxon>
        <taxon>Bdelloidea</taxon>
        <taxon>Philodinida</taxon>
        <taxon>Philodinidae</taxon>
        <taxon>Didymodactylos</taxon>
    </lineage>
</organism>
<protein>
    <submittedName>
        <fullName evidence="1">Uncharacterized protein</fullName>
    </submittedName>
</protein>
<comment type="caution">
    <text evidence="1">The sequence shown here is derived from an EMBL/GenBank/DDBJ whole genome shotgun (WGS) entry which is preliminary data.</text>
</comment>
<sequence length="204" mass="23655">PDQDLLFDRKLKDMYFEQHLTADKNLLLPSFIRTHISTNRSCCGGEKDETLRLKKVRLLKKQPTHLRLSFSSPVVKNEESKIKIQTQQIAPHYEENSLYNDIITNAWPVSLTYVENLAITNKRCKFSNEPVSIKPVHAIPGIGKKYGQILADHGFLYARQLLGYYIILKDGEMFRKWLEYKFSIPTFRAAEITAALSELLRRTL</sequence>
<name>A0A813XMM2_9BILA</name>
<dbReference type="AlphaFoldDB" id="A0A813XMM2"/>
<dbReference type="EMBL" id="CAJNOQ010001113">
    <property type="protein sequence ID" value="CAF0869102.1"/>
    <property type="molecule type" value="Genomic_DNA"/>
</dbReference>
<dbReference type="Proteomes" id="UP000663829">
    <property type="component" value="Unassembled WGS sequence"/>
</dbReference>
<evidence type="ECO:0000313" key="2">
    <source>
        <dbReference type="EMBL" id="CAF3656554.1"/>
    </source>
</evidence>
<dbReference type="OrthoDB" id="10003915at2759"/>
<evidence type="ECO:0000313" key="3">
    <source>
        <dbReference type="Proteomes" id="UP000663829"/>
    </source>
</evidence>
<reference evidence="1" key="1">
    <citation type="submission" date="2021-02" db="EMBL/GenBank/DDBJ databases">
        <authorList>
            <person name="Nowell W R."/>
        </authorList>
    </citation>
    <scope>NUCLEOTIDE SEQUENCE</scope>
</reference>
<dbReference type="Pfam" id="PF02961">
    <property type="entry name" value="SAM_BAF"/>
    <property type="match status" value="1"/>
</dbReference>
<evidence type="ECO:0000313" key="1">
    <source>
        <dbReference type="EMBL" id="CAF0869102.1"/>
    </source>
</evidence>
<keyword evidence="3" id="KW-1185">Reference proteome</keyword>
<dbReference type="InterPro" id="IPR004122">
    <property type="entry name" value="BAF_prot"/>
</dbReference>
<dbReference type="EMBL" id="CAJOBC010001113">
    <property type="protein sequence ID" value="CAF3656554.1"/>
    <property type="molecule type" value="Genomic_DNA"/>
</dbReference>
<feature type="non-terminal residue" evidence="1">
    <location>
        <position position="204"/>
    </location>
</feature>
<dbReference type="Proteomes" id="UP000681722">
    <property type="component" value="Unassembled WGS sequence"/>
</dbReference>